<proteinExistence type="predicted"/>
<feature type="non-terminal residue" evidence="2">
    <location>
        <position position="166"/>
    </location>
</feature>
<feature type="compositionally biased region" description="Basic and acidic residues" evidence="1">
    <location>
        <begin position="59"/>
        <end position="71"/>
    </location>
</feature>
<reference evidence="2" key="1">
    <citation type="submission" date="2023-10" db="EMBL/GenBank/DDBJ databases">
        <authorList>
            <person name="Chen Y."/>
            <person name="Shah S."/>
            <person name="Dougan E. K."/>
            <person name="Thang M."/>
            <person name="Chan C."/>
        </authorList>
    </citation>
    <scope>NUCLEOTIDE SEQUENCE [LARGE SCALE GENOMIC DNA]</scope>
</reference>
<organism evidence="2 3">
    <name type="scientific">Prorocentrum cordatum</name>
    <dbReference type="NCBI Taxonomy" id="2364126"/>
    <lineage>
        <taxon>Eukaryota</taxon>
        <taxon>Sar</taxon>
        <taxon>Alveolata</taxon>
        <taxon>Dinophyceae</taxon>
        <taxon>Prorocentrales</taxon>
        <taxon>Prorocentraceae</taxon>
        <taxon>Prorocentrum</taxon>
    </lineage>
</organism>
<feature type="non-terminal residue" evidence="2">
    <location>
        <position position="1"/>
    </location>
</feature>
<evidence type="ECO:0000256" key="1">
    <source>
        <dbReference type="SAM" id="MobiDB-lite"/>
    </source>
</evidence>
<sequence>REAAGLVLLDRDEVIGSAAGPGERRLLQRRRKDRRRTTSTTADRGQSEDAAAAASQTGRTREDGHADRQRATDTITNECGTHIHTASCPGRGRGRCCGRGVCHGQRLQQVPLPSEAGFPLHWQVQCAPGAPSPSGRTRPRLRYFSTEAASNRAAGSGRIVPPPPPP</sequence>
<protein>
    <submittedName>
        <fullName evidence="2">Uncharacterized protein</fullName>
    </submittedName>
</protein>
<evidence type="ECO:0000313" key="3">
    <source>
        <dbReference type="Proteomes" id="UP001189429"/>
    </source>
</evidence>
<feature type="compositionally biased region" description="Basic residues" evidence="1">
    <location>
        <begin position="27"/>
        <end position="37"/>
    </location>
</feature>
<dbReference type="EMBL" id="CAUYUJ010014822">
    <property type="protein sequence ID" value="CAK0846395.1"/>
    <property type="molecule type" value="Genomic_DNA"/>
</dbReference>
<name>A0ABN9TKB5_9DINO</name>
<dbReference type="Proteomes" id="UP001189429">
    <property type="component" value="Unassembled WGS sequence"/>
</dbReference>
<evidence type="ECO:0000313" key="2">
    <source>
        <dbReference type="EMBL" id="CAK0846395.1"/>
    </source>
</evidence>
<accession>A0ABN9TKB5</accession>
<keyword evidence="3" id="KW-1185">Reference proteome</keyword>
<gene>
    <name evidence="2" type="ORF">PCOR1329_LOCUS39920</name>
</gene>
<feature type="region of interest" description="Disordered" evidence="1">
    <location>
        <begin position="147"/>
        <end position="166"/>
    </location>
</feature>
<feature type="region of interest" description="Disordered" evidence="1">
    <location>
        <begin position="17"/>
        <end position="76"/>
    </location>
</feature>
<comment type="caution">
    <text evidence="2">The sequence shown here is derived from an EMBL/GenBank/DDBJ whole genome shotgun (WGS) entry which is preliminary data.</text>
</comment>